<evidence type="ECO:0000256" key="7">
    <source>
        <dbReference type="ARBA" id="ARBA00022723"/>
    </source>
</evidence>
<keyword evidence="16" id="KW-1185">Reference proteome</keyword>
<proteinExistence type="predicted"/>
<dbReference type="GO" id="GO:0030388">
    <property type="term" value="P:fructose 1,6-bisphosphate metabolic process"/>
    <property type="evidence" value="ECO:0007669"/>
    <property type="project" value="TreeGrafter"/>
</dbReference>
<evidence type="ECO:0000256" key="5">
    <source>
        <dbReference type="ARBA" id="ARBA00022490"/>
    </source>
</evidence>
<comment type="cofactor">
    <cofactor evidence="1">
        <name>Mg(2+)</name>
        <dbReference type="ChEBI" id="CHEBI:18420"/>
    </cofactor>
</comment>
<dbReference type="GO" id="GO:0016208">
    <property type="term" value="F:AMP binding"/>
    <property type="evidence" value="ECO:0007669"/>
    <property type="project" value="TreeGrafter"/>
</dbReference>
<dbReference type="InterPro" id="IPR035966">
    <property type="entry name" value="PKF_sf"/>
</dbReference>
<sequence length="70" mass="7643">KITKEDRETYKHLNIAGLVGSIDNDFCGTDMTIGTDTALHRIIEAVDAIATTALSHQRAFVLEVMGRHCG</sequence>
<evidence type="ECO:0000256" key="4">
    <source>
        <dbReference type="ARBA" id="ARBA00012055"/>
    </source>
</evidence>
<organism evidence="15 16">
    <name type="scientific">Candidula unifasciata</name>
    <dbReference type="NCBI Taxonomy" id="100452"/>
    <lineage>
        <taxon>Eukaryota</taxon>
        <taxon>Metazoa</taxon>
        <taxon>Spiralia</taxon>
        <taxon>Lophotrochozoa</taxon>
        <taxon>Mollusca</taxon>
        <taxon>Gastropoda</taxon>
        <taxon>Heterobranchia</taxon>
        <taxon>Euthyneura</taxon>
        <taxon>Panpulmonata</taxon>
        <taxon>Eupulmonata</taxon>
        <taxon>Stylommatophora</taxon>
        <taxon>Helicina</taxon>
        <taxon>Helicoidea</taxon>
        <taxon>Geomitridae</taxon>
        <taxon>Candidula</taxon>
    </lineage>
</organism>
<evidence type="ECO:0000256" key="6">
    <source>
        <dbReference type="ARBA" id="ARBA00022679"/>
    </source>
</evidence>
<dbReference type="GO" id="GO:0070095">
    <property type="term" value="F:fructose-6-phosphate binding"/>
    <property type="evidence" value="ECO:0007669"/>
    <property type="project" value="TreeGrafter"/>
</dbReference>
<dbReference type="GO" id="GO:0003872">
    <property type="term" value="F:6-phosphofructokinase activity"/>
    <property type="evidence" value="ECO:0007669"/>
    <property type="project" value="UniProtKB-EC"/>
</dbReference>
<dbReference type="GO" id="GO:0046872">
    <property type="term" value="F:metal ion binding"/>
    <property type="evidence" value="ECO:0007669"/>
    <property type="project" value="UniProtKB-KW"/>
</dbReference>
<dbReference type="PANTHER" id="PTHR13697:SF4">
    <property type="entry name" value="ATP-DEPENDENT 6-PHOSPHOFRUCTOKINASE"/>
    <property type="match status" value="1"/>
</dbReference>
<dbReference type="InterPro" id="IPR022953">
    <property type="entry name" value="ATP_PFK"/>
</dbReference>
<evidence type="ECO:0000256" key="12">
    <source>
        <dbReference type="ARBA" id="ARBA00023152"/>
    </source>
</evidence>
<feature type="non-terminal residue" evidence="15">
    <location>
        <position position="1"/>
    </location>
</feature>
<evidence type="ECO:0000259" key="14">
    <source>
        <dbReference type="Pfam" id="PF00365"/>
    </source>
</evidence>
<keyword evidence="9" id="KW-0418">Kinase</keyword>
<evidence type="ECO:0000256" key="1">
    <source>
        <dbReference type="ARBA" id="ARBA00001946"/>
    </source>
</evidence>
<evidence type="ECO:0000256" key="3">
    <source>
        <dbReference type="ARBA" id="ARBA00004679"/>
    </source>
</evidence>
<dbReference type="SUPFAM" id="SSF53784">
    <property type="entry name" value="Phosphofructokinase"/>
    <property type="match status" value="1"/>
</dbReference>
<dbReference type="GO" id="GO:0048029">
    <property type="term" value="F:monosaccharide binding"/>
    <property type="evidence" value="ECO:0007669"/>
    <property type="project" value="TreeGrafter"/>
</dbReference>
<dbReference type="PRINTS" id="PR00476">
    <property type="entry name" value="PHFRCTKINASE"/>
</dbReference>
<evidence type="ECO:0000256" key="9">
    <source>
        <dbReference type="ARBA" id="ARBA00022777"/>
    </source>
</evidence>
<dbReference type="GO" id="GO:0005524">
    <property type="term" value="F:ATP binding"/>
    <property type="evidence" value="ECO:0007669"/>
    <property type="project" value="UniProtKB-KW"/>
</dbReference>
<keyword evidence="11" id="KW-0460">Magnesium</keyword>
<comment type="subcellular location">
    <subcellularLocation>
        <location evidence="2">Cytoplasm</location>
    </subcellularLocation>
</comment>
<evidence type="ECO:0000256" key="11">
    <source>
        <dbReference type="ARBA" id="ARBA00022842"/>
    </source>
</evidence>
<evidence type="ECO:0000313" key="16">
    <source>
        <dbReference type="Proteomes" id="UP000678393"/>
    </source>
</evidence>
<evidence type="ECO:0000256" key="2">
    <source>
        <dbReference type="ARBA" id="ARBA00004496"/>
    </source>
</evidence>
<evidence type="ECO:0000256" key="8">
    <source>
        <dbReference type="ARBA" id="ARBA00022741"/>
    </source>
</evidence>
<accession>A0A8S3ZGM5</accession>
<keyword evidence="10" id="KW-0067">ATP-binding</keyword>
<gene>
    <name evidence="15" type="ORF">CUNI_LOCUS12643</name>
</gene>
<feature type="domain" description="Phosphofructokinase" evidence="14">
    <location>
        <begin position="9"/>
        <end position="70"/>
    </location>
</feature>
<comment type="caution">
    <text evidence="15">The sequence shown here is derived from an EMBL/GenBank/DDBJ whole genome shotgun (WGS) entry which is preliminary data.</text>
</comment>
<comment type="pathway">
    <text evidence="3">Carbohydrate degradation; glycolysis; D-glyceraldehyde 3-phosphate and glycerone phosphate from D-glucose: step 3/4.</text>
</comment>
<dbReference type="GO" id="GO:0006002">
    <property type="term" value="P:fructose 6-phosphate metabolic process"/>
    <property type="evidence" value="ECO:0007669"/>
    <property type="project" value="InterPro"/>
</dbReference>
<dbReference type="GO" id="GO:0042802">
    <property type="term" value="F:identical protein binding"/>
    <property type="evidence" value="ECO:0007669"/>
    <property type="project" value="TreeGrafter"/>
</dbReference>
<evidence type="ECO:0000256" key="13">
    <source>
        <dbReference type="ARBA" id="ARBA00048070"/>
    </source>
</evidence>
<dbReference type="EMBL" id="CAJHNH020002561">
    <property type="protein sequence ID" value="CAG5127085.1"/>
    <property type="molecule type" value="Genomic_DNA"/>
</dbReference>
<dbReference type="AlphaFoldDB" id="A0A8S3ZGM5"/>
<feature type="non-terminal residue" evidence="15">
    <location>
        <position position="70"/>
    </location>
</feature>
<keyword evidence="12" id="KW-0324">Glycolysis</keyword>
<evidence type="ECO:0000256" key="10">
    <source>
        <dbReference type="ARBA" id="ARBA00022840"/>
    </source>
</evidence>
<evidence type="ECO:0000313" key="15">
    <source>
        <dbReference type="EMBL" id="CAG5127085.1"/>
    </source>
</evidence>
<reference evidence="15" key="1">
    <citation type="submission" date="2021-04" db="EMBL/GenBank/DDBJ databases">
        <authorList>
            <consortium name="Molecular Ecology Group"/>
        </authorList>
    </citation>
    <scope>NUCLEOTIDE SEQUENCE</scope>
</reference>
<dbReference type="OrthoDB" id="537915at2759"/>
<dbReference type="EC" id="2.7.1.11" evidence="4"/>
<dbReference type="Proteomes" id="UP000678393">
    <property type="component" value="Unassembled WGS sequence"/>
</dbReference>
<dbReference type="InterPro" id="IPR000023">
    <property type="entry name" value="Phosphofructokinase_dom"/>
</dbReference>
<dbReference type="GO" id="GO:0005945">
    <property type="term" value="C:6-phosphofructokinase complex"/>
    <property type="evidence" value="ECO:0007669"/>
    <property type="project" value="TreeGrafter"/>
</dbReference>
<keyword evidence="5" id="KW-0963">Cytoplasm</keyword>
<keyword evidence="8" id="KW-0547">Nucleotide-binding</keyword>
<comment type="catalytic activity">
    <reaction evidence="13">
        <text>beta-D-fructose 6-phosphate + ATP = beta-D-fructose 1,6-bisphosphate + ADP + H(+)</text>
        <dbReference type="Rhea" id="RHEA:16109"/>
        <dbReference type="ChEBI" id="CHEBI:15378"/>
        <dbReference type="ChEBI" id="CHEBI:30616"/>
        <dbReference type="ChEBI" id="CHEBI:32966"/>
        <dbReference type="ChEBI" id="CHEBI:57634"/>
        <dbReference type="ChEBI" id="CHEBI:456216"/>
        <dbReference type="EC" id="2.7.1.11"/>
    </reaction>
</comment>
<dbReference type="PANTHER" id="PTHR13697">
    <property type="entry name" value="PHOSPHOFRUCTOKINASE"/>
    <property type="match status" value="1"/>
</dbReference>
<protein>
    <recommendedName>
        <fullName evidence="4">6-phosphofructokinase</fullName>
        <ecNumber evidence="4">2.7.1.11</ecNumber>
    </recommendedName>
</protein>
<keyword evidence="7" id="KW-0479">Metal-binding</keyword>
<dbReference type="Pfam" id="PF00365">
    <property type="entry name" value="PFK"/>
    <property type="match status" value="1"/>
</dbReference>
<dbReference type="Gene3D" id="3.40.50.450">
    <property type="match status" value="1"/>
</dbReference>
<dbReference type="GO" id="GO:0061621">
    <property type="term" value="P:canonical glycolysis"/>
    <property type="evidence" value="ECO:0007669"/>
    <property type="project" value="TreeGrafter"/>
</dbReference>
<keyword evidence="6" id="KW-0808">Transferase</keyword>
<name>A0A8S3ZGM5_9EUPU</name>